<dbReference type="AlphaFoldDB" id="F0ZDQ8"/>
<reference evidence="2" key="1">
    <citation type="journal article" date="2011" name="Genome Biol.">
        <title>Comparative genomics of the social amoebae Dictyostelium discoideum and Dictyostelium purpureum.</title>
        <authorList>
            <consortium name="US DOE Joint Genome Institute (JGI-PGF)"/>
            <person name="Sucgang R."/>
            <person name="Kuo A."/>
            <person name="Tian X."/>
            <person name="Salerno W."/>
            <person name="Parikh A."/>
            <person name="Feasley C.L."/>
            <person name="Dalin E."/>
            <person name="Tu H."/>
            <person name="Huang E."/>
            <person name="Barry K."/>
            <person name="Lindquist E."/>
            <person name="Shapiro H."/>
            <person name="Bruce D."/>
            <person name="Schmutz J."/>
            <person name="Salamov A."/>
            <person name="Fey P."/>
            <person name="Gaudet P."/>
            <person name="Anjard C."/>
            <person name="Babu M.M."/>
            <person name="Basu S."/>
            <person name="Bushmanova Y."/>
            <person name="van der Wel H."/>
            <person name="Katoh-Kurasawa M."/>
            <person name="Dinh C."/>
            <person name="Coutinho P.M."/>
            <person name="Saito T."/>
            <person name="Elias M."/>
            <person name="Schaap P."/>
            <person name="Kay R.R."/>
            <person name="Henrissat B."/>
            <person name="Eichinger L."/>
            <person name="Rivero F."/>
            <person name="Putnam N.H."/>
            <person name="West C.M."/>
            <person name="Loomis W.F."/>
            <person name="Chisholm R.L."/>
            <person name="Shaulsky G."/>
            <person name="Strassmann J.E."/>
            <person name="Queller D.C."/>
            <person name="Kuspa A."/>
            <person name="Grigoriev I.V."/>
        </authorList>
    </citation>
    <scope>NUCLEOTIDE SEQUENCE [LARGE SCALE GENOMIC DNA]</scope>
    <source>
        <strain evidence="2">QSDP1</strain>
    </source>
</reference>
<evidence type="ECO:0000313" key="2">
    <source>
        <dbReference type="Proteomes" id="UP000001064"/>
    </source>
</evidence>
<dbReference type="eggNOG" id="ENOG502RI38">
    <property type="taxonomic scope" value="Eukaryota"/>
</dbReference>
<dbReference type="KEGG" id="dpp:DICPUDRAFT_76476"/>
<accession>F0ZDQ8</accession>
<evidence type="ECO:0000313" key="1">
    <source>
        <dbReference type="EMBL" id="EGC37889.1"/>
    </source>
</evidence>
<protein>
    <submittedName>
        <fullName evidence="1">Uncharacterized protein</fullName>
    </submittedName>
</protein>
<proteinExistence type="predicted"/>
<dbReference type="PANTHER" id="PTHR32556">
    <property type="entry name" value="F-BOX DOMAIN-CONTAINING PROTEIN-RELATED-RELATED"/>
    <property type="match status" value="1"/>
</dbReference>
<dbReference type="OrthoDB" id="24110at2759"/>
<sequence length="550" mass="63332">MDSLIKGISKKINLNKDNDKNNNNNNNNNNNESLPQLSNFLQSHIIKIFCRHINYVNKSIYFTGIMDYRKVEFENNHLILKLALVSRFWFNTLSNNITTCADFNYNSRLTDAIFQKARETIKGGAKIENENDENDENDENKLVPLGKDISLYCGDKESKFSIIKRDNIESIKLHFDSCETISSFYKRVSDTIDITYGESPSKVLLILKEDLKNLKRVIVRNLNLFSDLNRNIFGPTFSNIQLMEFVISPNANVEAIKSFKKINSLIIGTFPIFREGVLQLEQNRNIISDCIKCISGMKQIFVYAIAGVDYFGLSGYAEEETEDNTRAFNIVPITGSINYFKDIEVFECINSVMTFKDLYCLLKATPNLGTLSIGFCIDGLYWLLSEEDGKLSECECCLIPTINEKNEDPMSKEQFQHLFSDICDQLKLKTKLTKIFAHNQCSNPFIPLNEDNYKKFTSFSKNFTKLFLSPPNLIKIGLFGMSKADYINDILITSKNRNIKEFSMDIDREDSALEIVNQMEILTKQYTHIHSLKIYKGAKKYFSYKNKEIK</sequence>
<dbReference type="GeneID" id="10503145"/>
<name>F0ZDQ8_DICPU</name>
<gene>
    <name evidence="1" type="ORF">DICPUDRAFT_76476</name>
</gene>
<keyword evidence="2" id="KW-1185">Reference proteome</keyword>
<dbReference type="RefSeq" id="XP_003285549.1">
    <property type="nucleotide sequence ID" value="XM_003285501.1"/>
</dbReference>
<dbReference type="VEuPathDB" id="AmoebaDB:DICPUDRAFT_76476"/>
<dbReference type="Proteomes" id="UP000001064">
    <property type="component" value="Unassembled WGS sequence"/>
</dbReference>
<organism evidence="1 2">
    <name type="scientific">Dictyostelium purpureum</name>
    <name type="common">Slime mold</name>
    <dbReference type="NCBI Taxonomy" id="5786"/>
    <lineage>
        <taxon>Eukaryota</taxon>
        <taxon>Amoebozoa</taxon>
        <taxon>Evosea</taxon>
        <taxon>Eumycetozoa</taxon>
        <taxon>Dictyostelia</taxon>
        <taxon>Dictyosteliales</taxon>
        <taxon>Dictyosteliaceae</taxon>
        <taxon>Dictyostelium</taxon>
    </lineage>
</organism>
<dbReference type="FunCoup" id="F0ZDQ8">
    <property type="interactions" value="4"/>
</dbReference>
<dbReference type="EMBL" id="GL870988">
    <property type="protein sequence ID" value="EGC37889.1"/>
    <property type="molecule type" value="Genomic_DNA"/>
</dbReference>
<dbReference type="PANTHER" id="PTHR32556:SF7">
    <property type="entry name" value="F-BOX DOMAIN-CONTAINING PROTEIN-RELATED"/>
    <property type="match status" value="1"/>
</dbReference>
<dbReference type="OMA" id="SECECCL"/>
<dbReference type="InParanoid" id="F0ZDQ8"/>